<dbReference type="CDD" id="cd00143">
    <property type="entry name" value="PP2Cc"/>
    <property type="match status" value="1"/>
</dbReference>
<dbReference type="PANTHER" id="PTHR13832:SF589">
    <property type="entry name" value="[PYRUVATE DEHYDROGENASE [ACETYL-TRANSFERRING]]-PHOSPHATASE 2, MITOCHONDRIAL"/>
    <property type="match status" value="1"/>
</dbReference>
<protein>
    <submittedName>
        <fullName evidence="2">Putative thylakoid-associated phosphatase 38</fullName>
    </submittedName>
</protein>
<dbReference type="PANTHER" id="PTHR13832">
    <property type="entry name" value="PROTEIN PHOSPHATASE 2C"/>
    <property type="match status" value="1"/>
</dbReference>
<dbReference type="InterPro" id="IPR001932">
    <property type="entry name" value="PPM-type_phosphatase-like_dom"/>
</dbReference>
<evidence type="ECO:0000313" key="2">
    <source>
        <dbReference type="EMBL" id="GFH06518.1"/>
    </source>
</evidence>
<sequence>MQGLALHRYGLLGQTHRCSAPFVWKAGVPPGILNARGLKKRTSAQAAPADSVVEETVCVGTSPYEFGFKAEQGLREGMEDEVVVAWDSAGGYLYAGCYDGHGGPAAASWLKTELHAAVHAALQQHGHTTEALTAAFTGADAALLQHLEELGGEQLAQAGSTATVAVVSPNRVMVANVGDSQAFLMRKGVPVPLITPHRVYGSGPEVEGEVKRIKATGGWVYDGRVCNILAVSRAFGDWEFKGKGLVQLLEAGIQRGYWPAAFAAKQSFLSDPVVVTPATSDTHLTKEDEFLVVSTDGLWDVMPPRDAMQWARKELLKGARPTQVAESLVDLALKRHTSDNTSVVVIDLQGPAYWAAKGGKSAGKGLFGGWWGR</sequence>
<dbReference type="Gene3D" id="3.60.40.10">
    <property type="entry name" value="PPM-type phosphatase domain"/>
    <property type="match status" value="1"/>
</dbReference>
<dbReference type="SMART" id="SM00332">
    <property type="entry name" value="PP2Cc"/>
    <property type="match status" value="1"/>
</dbReference>
<dbReference type="InterPro" id="IPR036457">
    <property type="entry name" value="PPM-type-like_dom_sf"/>
</dbReference>
<dbReference type="SUPFAM" id="SSF81606">
    <property type="entry name" value="PP2C-like"/>
    <property type="match status" value="1"/>
</dbReference>
<feature type="domain" description="PPM-type phosphatase" evidence="1">
    <location>
        <begin position="65"/>
        <end position="348"/>
    </location>
</feature>
<evidence type="ECO:0000313" key="3">
    <source>
        <dbReference type="Proteomes" id="UP000485058"/>
    </source>
</evidence>
<proteinExistence type="predicted"/>
<comment type="caution">
    <text evidence="2">The sequence shown here is derived from an EMBL/GenBank/DDBJ whole genome shotgun (WGS) entry which is preliminary data.</text>
</comment>
<organism evidence="2 3">
    <name type="scientific">Haematococcus lacustris</name>
    <name type="common">Green alga</name>
    <name type="synonym">Haematococcus pluvialis</name>
    <dbReference type="NCBI Taxonomy" id="44745"/>
    <lineage>
        <taxon>Eukaryota</taxon>
        <taxon>Viridiplantae</taxon>
        <taxon>Chlorophyta</taxon>
        <taxon>core chlorophytes</taxon>
        <taxon>Chlorophyceae</taxon>
        <taxon>CS clade</taxon>
        <taxon>Chlamydomonadales</taxon>
        <taxon>Haematococcaceae</taxon>
        <taxon>Haematococcus</taxon>
    </lineage>
</organism>
<dbReference type="EMBL" id="BLLF01000043">
    <property type="protein sequence ID" value="GFH06518.1"/>
    <property type="molecule type" value="Genomic_DNA"/>
</dbReference>
<dbReference type="InterPro" id="IPR015655">
    <property type="entry name" value="PP2C"/>
</dbReference>
<gene>
    <name evidence="2" type="ORF">HaLaN_01163</name>
</gene>
<evidence type="ECO:0000259" key="1">
    <source>
        <dbReference type="PROSITE" id="PS51746"/>
    </source>
</evidence>
<name>A0A699YFB0_HAELA</name>
<dbReference type="Pfam" id="PF00481">
    <property type="entry name" value="PP2C"/>
    <property type="match status" value="1"/>
</dbReference>
<dbReference type="GO" id="GO:0004722">
    <property type="term" value="F:protein serine/threonine phosphatase activity"/>
    <property type="evidence" value="ECO:0007669"/>
    <property type="project" value="InterPro"/>
</dbReference>
<dbReference type="Proteomes" id="UP000485058">
    <property type="component" value="Unassembled WGS sequence"/>
</dbReference>
<dbReference type="PROSITE" id="PS51746">
    <property type="entry name" value="PPM_2"/>
    <property type="match status" value="1"/>
</dbReference>
<dbReference type="AlphaFoldDB" id="A0A699YFB0"/>
<accession>A0A699YFB0</accession>
<reference evidence="2 3" key="1">
    <citation type="submission" date="2020-02" db="EMBL/GenBank/DDBJ databases">
        <title>Draft genome sequence of Haematococcus lacustris strain NIES-144.</title>
        <authorList>
            <person name="Morimoto D."/>
            <person name="Nakagawa S."/>
            <person name="Yoshida T."/>
            <person name="Sawayama S."/>
        </authorList>
    </citation>
    <scope>NUCLEOTIDE SEQUENCE [LARGE SCALE GENOMIC DNA]</scope>
    <source>
        <strain evidence="2 3">NIES-144</strain>
    </source>
</reference>
<keyword evidence="3" id="KW-1185">Reference proteome</keyword>